<evidence type="ECO:0000256" key="2">
    <source>
        <dbReference type="ARBA" id="ARBA00022737"/>
    </source>
</evidence>
<keyword evidence="2" id="KW-0677">Repeat</keyword>
<organism evidence="4 5">
    <name type="scientific">Trichoplusia ni</name>
    <name type="common">Cabbage looper</name>
    <dbReference type="NCBI Taxonomy" id="7111"/>
    <lineage>
        <taxon>Eukaryota</taxon>
        <taxon>Metazoa</taxon>
        <taxon>Ecdysozoa</taxon>
        <taxon>Arthropoda</taxon>
        <taxon>Hexapoda</taxon>
        <taxon>Insecta</taxon>
        <taxon>Pterygota</taxon>
        <taxon>Neoptera</taxon>
        <taxon>Endopterygota</taxon>
        <taxon>Lepidoptera</taxon>
        <taxon>Glossata</taxon>
        <taxon>Ditrysia</taxon>
        <taxon>Noctuoidea</taxon>
        <taxon>Noctuidae</taxon>
        <taxon>Plusiinae</taxon>
        <taxon>Trichoplusia</taxon>
    </lineage>
</organism>
<dbReference type="FunCoup" id="A0A7E5W6N1">
    <property type="interactions" value="1291"/>
</dbReference>
<dbReference type="InParanoid" id="A0A7E5W6N1"/>
<name>A0A7E5W6N1_TRINI</name>
<reference evidence="5" key="1">
    <citation type="submission" date="2025-08" db="UniProtKB">
        <authorList>
            <consortium name="RefSeq"/>
        </authorList>
    </citation>
    <scope>IDENTIFICATION</scope>
</reference>
<dbReference type="Gene3D" id="2.130.10.10">
    <property type="entry name" value="YVTN repeat-like/Quinoprotein amine dehydrogenase"/>
    <property type="match status" value="2"/>
</dbReference>
<dbReference type="PROSITE" id="PS50294">
    <property type="entry name" value="WD_REPEATS_REGION"/>
    <property type="match status" value="2"/>
</dbReference>
<dbReference type="InterPro" id="IPR036322">
    <property type="entry name" value="WD40_repeat_dom_sf"/>
</dbReference>
<feature type="repeat" description="WD" evidence="3">
    <location>
        <begin position="273"/>
        <end position="314"/>
    </location>
</feature>
<dbReference type="GO" id="GO:0006364">
    <property type="term" value="P:rRNA processing"/>
    <property type="evidence" value="ECO:0007669"/>
    <property type="project" value="TreeGrafter"/>
</dbReference>
<evidence type="ECO:0000256" key="3">
    <source>
        <dbReference type="PROSITE-ProRule" id="PRU00221"/>
    </source>
</evidence>
<keyword evidence="4" id="KW-1185">Reference proteome</keyword>
<dbReference type="PANTHER" id="PTHR18763">
    <property type="entry name" value="WD-REPEAT PROTEIN 18"/>
    <property type="match status" value="1"/>
</dbReference>
<dbReference type="Pfam" id="PF00400">
    <property type="entry name" value="WD40"/>
    <property type="match status" value="3"/>
</dbReference>
<dbReference type="InterPro" id="IPR045227">
    <property type="entry name" value="WDR18/Ipi3/RID3"/>
</dbReference>
<dbReference type="GO" id="GO:0005656">
    <property type="term" value="C:nuclear pre-replicative complex"/>
    <property type="evidence" value="ECO:0007669"/>
    <property type="project" value="TreeGrafter"/>
</dbReference>
<dbReference type="SMART" id="SM00320">
    <property type="entry name" value="WD40"/>
    <property type="match status" value="4"/>
</dbReference>
<sequence length="444" mass="49466">MASLFEVLVTSDSNNTLWTNAVWDPNTGTSLMTYKGGGTAENKTLSFIGKDYLAVVEKTKPILHIWPLNSYQTVQGIRFILPGKATALAISANGDFIIAGIEEKIYLWQTASGNLLTIINRHYQKVVMLQFTPDGSYFISAADDGMVMVWSLATVSAHPEVGLVSQSSAGQHDPIYIFSDHSLPVTDMCISKTGMHGKLSTVSSDRTCKIYDLSSGELLLNLVFDVPLSAITYDVLELNIFVGTAEGKIHQFCLTNPPRTRDSLVNSEEFVTFESHKKAVTCLSVSLDGETLMSGSNDEQVILWHIRSKQPVRTIRHKGPVTNAFFTTNLPAIYKQEFTPGIILHTLERTLEKDTEDVSEIEIFVKNKINFWPDGAHQEIESSIPSKEAENEFKLKEENLHAELNKLKTINYNLYSIAVQKTLQSVPEMSNKNKKKKKKENAAQ</sequence>
<dbReference type="OrthoDB" id="756370at2759"/>
<dbReference type="SUPFAM" id="SSF50978">
    <property type="entry name" value="WD40 repeat-like"/>
    <property type="match status" value="1"/>
</dbReference>
<dbReference type="Proteomes" id="UP000322000">
    <property type="component" value="Chromosome 13"/>
</dbReference>
<dbReference type="InterPro" id="IPR001680">
    <property type="entry name" value="WD40_rpt"/>
</dbReference>
<evidence type="ECO:0000313" key="5">
    <source>
        <dbReference type="RefSeq" id="XP_026736274.1"/>
    </source>
</evidence>
<dbReference type="KEGG" id="tnl:113499888"/>
<protein>
    <submittedName>
        <fullName evidence="5">WD repeat-containing protein 18</fullName>
    </submittedName>
</protein>
<feature type="repeat" description="WD" evidence="3">
    <location>
        <begin position="119"/>
        <end position="154"/>
    </location>
</feature>
<evidence type="ECO:0000256" key="1">
    <source>
        <dbReference type="ARBA" id="ARBA00022574"/>
    </source>
</evidence>
<accession>A0A7E5W6N1</accession>
<dbReference type="InterPro" id="IPR015943">
    <property type="entry name" value="WD40/YVTN_repeat-like_dom_sf"/>
</dbReference>
<dbReference type="AlphaFoldDB" id="A0A7E5W6N1"/>
<dbReference type="PANTHER" id="PTHR18763:SF0">
    <property type="entry name" value="WD REPEAT-CONTAINING PROTEIN 18"/>
    <property type="match status" value="1"/>
</dbReference>
<dbReference type="GeneID" id="113499888"/>
<dbReference type="RefSeq" id="XP_026736274.1">
    <property type="nucleotide sequence ID" value="XM_026880473.1"/>
</dbReference>
<dbReference type="PROSITE" id="PS50082">
    <property type="entry name" value="WD_REPEATS_2"/>
    <property type="match status" value="2"/>
</dbReference>
<dbReference type="GO" id="GO:0006261">
    <property type="term" value="P:DNA-templated DNA replication"/>
    <property type="evidence" value="ECO:0007669"/>
    <property type="project" value="TreeGrafter"/>
</dbReference>
<gene>
    <name evidence="5" type="primary">LOC113499888</name>
</gene>
<evidence type="ECO:0000313" key="4">
    <source>
        <dbReference type="Proteomes" id="UP000322000"/>
    </source>
</evidence>
<dbReference type="GO" id="GO:0120330">
    <property type="term" value="C:rixosome complex"/>
    <property type="evidence" value="ECO:0007669"/>
    <property type="project" value="TreeGrafter"/>
</dbReference>
<keyword evidence="1 3" id="KW-0853">WD repeat</keyword>
<proteinExistence type="predicted"/>